<sequence>MIERGIYMDDLCITFPSVAEAHEGMEEVRRLFAAAGMELHKMRMIGIPSETSSILGMGWNSDTDQLTVLIPREDTLPNTKRDLLSLISKPFDLLGMLTPWLIWGKSIFQDTWKHPSNST</sequence>
<dbReference type="InterPro" id="IPR043502">
    <property type="entry name" value="DNA/RNA_pol_sf"/>
</dbReference>
<dbReference type="PANTHER" id="PTHR47331">
    <property type="entry name" value="PHD-TYPE DOMAIN-CONTAINING PROTEIN"/>
    <property type="match status" value="1"/>
</dbReference>
<dbReference type="Proteomes" id="UP000324222">
    <property type="component" value="Unassembled WGS sequence"/>
</dbReference>
<protein>
    <recommendedName>
        <fullName evidence="3">Reverse transcriptase domain-containing protein</fullName>
    </recommendedName>
</protein>
<dbReference type="GO" id="GO:0071897">
    <property type="term" value="P:DNA biosynthetic process"/>
    <property type="evidence" value="ECO:0007669"/>
    <property type="project" value="UniProtKB-ARBA"/>
</dbReference>
<organism evidence="1 2">
    <name type="scientific">Portunus trituberculatus</name>
    <name type="common">Swimming crab</name>
    <name type="synonym">Neptunus trituberculatus</name>
    <dbReference type="NCBI Taxonomy" id="210409"/>
    <lineage>
        <taxon>Eukaryota</taxon>
        <taxon>Metazoa</taxon>
        <taxon>Ecdysozoa</taxon>
        <taxon>Arthropoda</taxon>
        <taxon>Crustacea</taxon>
        <taxon>Multicrustacea</taxon>
        <taxon>Malacostraca</taxon>
        <taxon>Eumalacostraca</taxon>
        <taxon>Eucarida</taxon>
        <taxon>Decapoda</taxon>
        <taxon>Pleocyemata</taxon>
        <taxon>Brachyura</taxon>
        <taxon>Eubrachyura</taxon>
        <taxon>Portunoidea</taxon>
        <taxon>Portunidae</taxon>
        <taxon>Portuninae</taxon>
        <taxon>Portunus</taxon>
    </lineage>
</organism>
<dbReference type="InterPro" id="IPR008042">
    <property type="entry name" value="Retrotrans_Pao"/>
</dbReference>
<reference evidence="1 2" key="1">
    <citation type="submission" date="2019-05" db="EMBL/GenBank/DDBJ databases">
        <title>Another draft genome of Portunus trituberculatus and its Hox gene families provides insights of decapod evolution.</title>
        <authorList>
            <person name="Jeong J.-H."/>
            <person name="Song I."/>
            <person name="Kim S."/>
            <person name="Choi T."/>
            <person name="Kim D."/>
            <person name="Ryu S."/>
            <person name="Kim W."/>
        </authorList>
    </citation>
    <scope>NUCLEOTIDE SEQUENCE [LARGE SCALE GENOMIC DNA]</scope>
    <source>
        <tissue evidence="1">Muscle</tissue>
    </source>
</reference>
<gene>
    <name evidence="1" type="ORF">E2C01_078346</name>
</gene>
<dbReference type="SUPFAM" id="SSF56672">
    <property type="entry name" value="DNA/RNA polymerases"/>
    <property type="match status" value="1"/>
</dbReference>
<accession>A0A5B7IIH8</accession>
<dbReference type="Pfam" id="PF05380">
    <property type="entry name" value="Peptidase_A17"/>
    <property type="match status" value="1"/>
</dbReference>
<dbReference type="AlphaFoldDB" id="A0A5B7IIH8"/>
<evidence type="ECO:0000313" key="2">
    <source>
        <dbReference type="Proteomes" id="UP000324222"/>
    </source>
</evidence>
<dbReference type="PANTHER" id="PTHR47331:SF5">
    <property type="entry name" value="RIBONUCLEASE H"/>
    <property type="match status" value="1"/>
</dbReference>
<proteinExistence type="predicted"/>
<name>A0A5B7IIH8_PORTR</name>
<dbReference type="EMBL" id="VSRR010062967">
    <property type="protein sequence ID" value="MPC83632.1"/>
    <property type="molecule type" value="Genomic_DNA"/>
</dbReference>
<keyword evidence="2" id="KW-1185">Reference proteome</keyword>
<evidence type="ECO:0008006" key="3">
    <source>
        <dbReference type="Google" id="ProtNLM"/>
    </source>
</evidence>
<comment type="caution">
    <text evidence="1">The sequence shown here is derived from an EMBL/GenBank/DDBJ whole genome shotgun (WGS) entry which is preliminary data.</text>
</comment>
<evidence type="ECO:0000313" key="1">
    <source>
        <dbReference type="EMBL" id="MPC83632.1"/>
    </source>
</evidence>
<dbReference type="OrthoDB" id="6381431at2759"/>